<evidence type="ECO:0000256" key="1">
    <source>
        <dbReference type="SAM" id="MobiDB-lite"/>
    </source>
</evidence>
<dbReference type="OrthoDB" id="264917at2759"/>
<dbReference type="SMART" id="SM00464">
    <property type="entry name" value="LON"/>
    <property type="match status" value="1"/>
</dbReference>
<dbReference type="GO" id="GO:0061630">
    <property type="term" value="F:ubiquitin protein ligase activity"/>
    <property type="evidence" value="ECO:0007669"/>
    <property type="project" value="TreeGrafter"/>
</dbReference>
<comment type="caution">
    <text evidence="3">The sequence shown here is derived from an EMBL/GenBank/DDBJ whole genome shotgun (WGS) entry which is preliminary data.</text>
</comment>
<dbReference type="SUPFAM" id="SSF88697">
    <property type="entry name" value="PUA domain-like"/>
    <property type="match status" value="1"/>
</dbReference>
<protein>
    <recommendedName>
        <fullName evidence="2">Lon N-terminal domain-containing protein</fullName>
    </recommendedName>
</protein>
<keyword evidence="4" id="KW-1185">Reference proteome</keyword>
<gene>
    <name evidence="3" type="ORF">EWM64_g9554</name>
</gene>
<dbReference type="InterPro" id="IPR003111">
    <property type="entry name" value="Lon_prtase_N"/>
</dbReference>
<reference evidence="3 4" key="1">
    <citation type="submission" date="2019-02" db="EMBL/GenBank/DDBJ databases">
        <title>Genome sequencing of the rare red list fungi Hericium alpestre (H. flagellum).</title>
        <authorList>
            <person name="Buettner E."/>
            <person name="Kellner H."/>
        </authorList>
    </citation>
    <scope>NUCLEOTIDE SEQUENCE [LARGE SCALE GENOMIC DNA]</scope>
    <source>
        <strain evidence="3 4">DSM 108284</strain>
    </source>
</reference>
<organism evidence="3 4">
    <name type="scientific">Hericium alpestre</name>
    <dbReference type="NCBI Taxonomy" id="135208"/>
    <lineage>
        <taxon>Eukaryota</taxon>
        <taxon>Fungi</taxon>
        <taxon>Dikarya</taxon>
        <taxon>Basidiomycota</taxon>
        <taxon>Agaricomycotina</taxon>
        <taxon>Agaricomycetes</taxon>
        <taxon>Russulales</taxon>
        <taxon>Hericiaceae</taxon>
        <taxon>Hericium</taxon>
    </lineage>
</organism>
<name>A0A4Y9ZLQ1_9AGAM</name>
<dbReference type="EMBL" id="SFCI01002070">
    <property type="protein sequence ID" value="TFY74458.1"/>
    <property type="molecule type" value="Genomic_DNA"/>
</dbReference>
<feature type="region of interest" description="Disordered" evidence="1">
    <location>
        <begin position="196"/>
        <end position="220"/>
    </location>
</feature>
<sequence>MHASDQGMHEFAVISDSRTDVTVNKILDLVLQEDTDAPDNHFVPTLDDILKAFPDAYAERQLLLEQEERDARLDTPIFVCNLAFPGMPTFLHLFEPRYRLMLRRCLESPNACFGMIMPPRPTGHGTGNDYGTMLKITSVHMLPDGRSMVETLGTHRFRIMERGTLDGYMVGRIERIDDFPEELDDTEESIAAELQTPGLTSAPDLPTLSPASTSAGAGVGQPSNEGLMDICRSFLDQLQEGAAPWVVQRLNTAAGPMPTDPASFSFWMAVVLPIDEVEKAKLLPIKSPRLRLRLVVYWIEQLNSNWWFSGGCTIS</sequence>
<feature type="domain" description="Lon N-terminal" evidence="2">
    <location>
        <begin position="62"/>
        <end position="303"/>
    </location>
</feature>
<evidence type="ECO:0000313" key="3">
    <source>
        <dbReference type="EMBL" id="TFY74458.1"/>
    </source>
</evidence>
<dbReference type="Proteomes" id="UP000298061">
    <property type="component" value="Unassembled WGS sequence"/>
</dbReference>
<dbReference type="Gene3D" id="1.20.58.1480">
    <property type="match status" value="1"/>
</dbReference>
<dbReference type="InterPro" id="IPR046336">
    <property type="entry name" value="Lon_prtase_N_sf"/>
</dbReference>
<dbReference type="AlphaFoldDB" id="A0A4Y9ZLQ1"/>
<proteinExistence type="predicted"/>
<dbReference type="Pfam" id="PF02190">
    <property type="entry name" value="LON_substr_bdg"/>
    <property type="match status" value="1"/>
</dbReference>
<dbReference type="STRING" id="135208.A0A4Y9ZLQ1"/>
<accession>A0A4Y9ZLQ1</accession>
<evidence type="ECO:0000313" key="4">
    <source>
        <dbReference type="Proteomes" id="UP000298061"/>
    </source>
</evidence>
<dbReference type="PANTHER" id="PTHR23327">
    <property type="entry name" value="RING FINGER PROTEIN 127"/>
    <property type="match status" value="1"/>
</dbReference>
<dbReference type="PROSITE" id="PS51787">
    <property type="entry name" value="LON_N"/>
    <property type="match status" value="1"/>
</dbReference>
<dbReference type="InterPro" id="IPR015947">
    <property type="entry name" value="PUA-like_sf"/>
</dbReference>
<evidence type="ECO:0000259" key="2">
    <source>
        <dbReference type="PROSITE" id="PS51787"/>
    </source>
</evidence>
<dbReference type="Gene3D" id="2.30.130.40">
    <property type="entry name" value="LON domain-like"/>
    <property type="match status" value="1"/>
</dbReference>
<dbReference type="PANTHER" id="PTHR23327:SF42">
    <property type="entry name" value="LON PEPTIDASE N-TERMINAL DOMAIN AND RING FINGER PROTEIN C14F5.10C"/>
    <property type="match status" value="1"/>
</dbReference>